<gene>
    <name evidence="1" type="ORF">COS99_06985</name>
</gene>
<sequence>MINKIAVLANNIGSFTGLTNFLRRMGAGFACSNKLANLNLDGFDILFIAGNFIFKDSEIKNLKHWAEKDSNRKIIISEYSNIISDVFDSPVSLEKPESPYWPLSIDFKGKKALVSFPKYSCLKFENNQDLKYIKKHRLFITKGDFLRPEFSIFDKNGAEFLIYQFKNYIALTVPVFKILGDIFLGQMSIENFKNWQNPLFCLDEFILNLKEIIEDALGTKINVDTNAISDNDHRGTIVLRHDVDSSRDISYLEYELENKIPATYALLVDKNTKFWLSKLRNKPDIEISFHYNTVDEGSIFTKIANRSFKNESQYKPFIKGITGSGLYRQYLKAKSSGIYAETLNRHGPFIVLPDFYDAMEYLCRREPAVLGGGSLFRGIILEKKGGGQVYANGLGGIFPETFMPYWYPIKAFLKSGNSIERSKFWESTHLMETDPALIDLLLENKDSCVNKPVYSFGFHPAHARSGTFSKNGCFPWFEYLIKKARSLDFEFLTLVQLYRRMNEWEKSNVKYILD</sequence>
<organism evidence="1 2">
    <name type="scientific">Candidatus Aquitaenariimonas noxiae</name>
    <dbReference type="NCBI Taxonomy" id="1974741"/>
    <lineage>
        <taxon>Bacteria</taxon>
        <taxon>Pseudomonadati</taxon>
        <taxon>Candidatus Omnitrophota</taxon>
        <taxon>Candidatus Aquitaenariimonas</taxon>
    </lineage>
</organism>
<reference evidence="1 2" key="1">
    <citation type="submission" date="2017-09" db="EMBL/GenBank/DDBJ databases">
        <title>Depth-based differentiation of microbial function through sediment-hosted aquifers and enrichment of novel symbionts in the deep terrestrial subsurface.</title>
        <authorList>
            <person name="Probst A.J."/>
            <person name="Ladd B."/>
            <person name="Jarett J.K."/>
            <person name="Geller-Mcgrath D.E."/>
            <person name="Sieber C.M."/>
            <person name="Emerson J.B."/>
            <person name="Anantharaman K."/>
            <person name="Thomas B.C."/>
            <person name="Malmstrom R."/>
            <person name="Stieglmeier M."/>
            <person name="Klingl A."/>
            <person name="Woyke T."/>
            <person name="Ryan C.M."/>
            <person name="Banfield J.F."/>
        </authorList>
    </citation>
    <scope>NUCLEOTIDE SEQUENCE [LARGE SCALE GENOMIC DNA]</scope>
    <source>
        <strain evidence="1">CG07_land_8_20_14_0_80_42_15</strain>
    </source>
</reference>
<dbReference type="Proteomes" id="UP000230052">
    <property type="component" value="Unassembled WGS sequence"/>
</dbReference>
<dbReference type="EMBL" id="PEWV01000071">
    <property type="protein sequence ID" value="PIU41075.1"/>
    <property type="molecule type" value="Genomic_DNA"/>
</dbReference>
<dbReference type="AlphaFoldDB" id="A0A2J0KRQ7"/>
<name>A0A2J0KRQ7_9BACT</name>
<comment type="caution">
    <text evidence="1">The sequence shown here is derived from an EMBL/GenBank/DDBJ whole genome shotgun (WGS) entry which is preliminary data.</text>
</comment>
<protein>
    <submittedName>
        <fullName evidence="1">Uncharacterized protein</fullName>
    </submittedName>
</protein>
<accession>A0A2J0KRQ7</accession>
<evidence type="ECO:0000313" key="2">
    <source>
        <dbReference type="Proteomes" id="UP000230052"/>
    </source>
</evidence>
<evidence type="ECO:0000313" key="1">
    <source>
        <dbReference type="EMBL" id="PIU41075.1"/>
    </source>
</evidence>
<proteinExistence type="predicted"/>